<name>A0A0S4L8I5_9BACT</name>
<keyword evidence="3" id="KW-1185">Reference proteome</keyword>
<evidence type="ECO:0000256" key="1">
    <source>
        <dbReference type="SAM" id="Phobius"/>
    </source>
</evidence>
<dbReference type="STRING" id="1742972.COMA1_11199"/>
<feature type="transmembrane region" description="Helical" evidence="1">
    <location>
        <begin position="21"/>
        <end position="42"/>
    </location>
</feature>
<dbReference type="EMBL" id="CZQA01000001">
    <property type="protein sequence ID" value="CUS33519.1"/>
    <property type="molecule type" value="Genomic_DNA"/>
</dbReference>
<keyword evidence="1" id="KW-0812">Transmembrane</keyword>
<organism evidence="2 3">
    <name type="scientific">Candidatus Nitrospira nitrosa</name>
    <dbReference type="NCBI Taxonomy" id="1742972"/>
    <lineage>
        <taxon>Bacteria</taxon>
        <taxon>Pseudomonadati</taxon>
        <taxon>Nitrospirota</taxon>
        <taxon>Nitrospiria</taxon>
        <taxon>Nitrospirales</taxon>
        <taxon>Nitrospiraceae</taxon>
        <taxon>Nitrospira</taxon>
    </lineage>
</organism>
<dbReference type="AlphaFoldDB" id="A0A0S4L8I5"/>
<gene>
    <name evidence="2" type="ORF">COMA1_11199</name>
</gene>
<evidence type="ECO:0000313" key="2">
    <source>
        <dbReference type="EMBL" id="CUS33519.1"/>
    </source>
</evidence>
<dbReference type="RefSeq" id="WP_090745046.1">
    <property type="nucleotide sequence ID" value="NZ_CZQA01000001.1"/>
</dbReference>
<protein>
    <submittedName>
        <fullName evidence="2">Putative Type IV pilus assembly protein PilX</fullName>
    </submittedName>
</protein>
<keyword evidence="1" id="KW-1133">Transmembrane helix</keyword>
<sequence length="208" mass="21958">MGFRKEVGVRLANRDREGERGVALLTVMIVMLLMVVLAISAITVTGLETRMSGFVSTKEAMATAAESCEGTAVNIIQQTLYYSEIQPQFLSTATPQGPIPASNSATLYSEISGQPLPPPAAANTIGENYGDNADSVPNLTITSIPGVTVNGDIDRLFKRRKEGAGELKEIVYRITCIASNTAAGTKSTVTSVYSCTVGETCMKQIGAS</sequence>
<keyword evidence="1" id="KW-0472">Membrane</keyword>
<evidence type="ECO:0000313" key="3">
    <source>
        <dbReference type="Proteomes" id="UP000199032"/>
    </source>
</evidence>
<proteinExistence type="predicted"/>
<dbReference type="OrthoDB" id="9787809at2"/>
<accession>A0A0S4L8I5</accession>
<reference evidence="2 3" key="1">
    <citation type="submission" date="2015-10" db="EMBL/GenBank/DDBJ databases">
        <authorList>
            <person name="Gilbert D.G."/>
        </authorList>
    </citation>
    <scope>NUCLEOTIDE SEQUENCE [LARGE SCALE GENOMIC DNA]</scope>
    <source>
        <strain evidence="2">COMA1</strain>
    </source>
</reference>
<dbReference type="Proteomes" id="UP000199032">
    <property type="component" value="Unassembled WGS sequence"/>
</dbReference>